<dbReference type="SUPFAM" id="SSF53187">
    <property type="entry name" value="Zn-dependent exopeptidases"/>
    <property type="match status" value="1"/>
</dbReference>
<dbReference type="InterPro" id="IPR036264">
    <property type="entry name" value="Bact_exopeptidase_dim_dom"/>
</dbReference>
<dbReference type="InterPro" id="IPR002933">
    <property type="entry name" value="Peptidase_M20"/>
</dbReference>
<name>A0A1V9DQV2_9GAMM</name>
<comment type="caution">
    <text evidence="4">The sequence shown here is derived from an EMBL/GenBank/DDBJ whole genome shotgun (WGS) entry which is preliminary data.</text>
</comment>
<dbReference type="SUPFAM" id="SSF55031">
    <property type="entry name" value="Bacterial exopeptidase dimerisation domain"/>
    <property type="match status" value="1"/>
</dbReference>
<dbReference type="InterPro" id="IPR010158">
    <property type="entry name" value="Amidase_Cbmase"/>
</dbReference>
<dbReference type="NCBIfam" id="TIGR01879">
    <property type="entry name" value="hydantase"/>
    <property type="match status" value="1"/>
</dbReference>
<accession>A0A1V9DQV2</accession>
<feature type="binding site" evidence="3">
    <location>
        <position position="95"/>
    </location>
    <ligand>
        <name>Zn(2+)</name>
        <dbReference type="ChEBI" id="CHEBI:29105"/>
        <label>1</label>
    </ligand>
</feature>
<protein>
    <submittedName>
        <fullName evidence="4">Zn-dependent hydrolase</fullName>
    </submittedName>
</protein>
<keyword evidence="2 4" id="KW-0378">Hydrolase</keyword>
<evidence type="ECO:0000313" key="5">
    <source>
        <dbReference type="Proteomes" id="UP000192769"/>
    </source>
</evidence>
<dbReference type="PIRSF" id="PIRSF001235">
    <property type="entry name" value="Amidase_carbamoylase"/>
    <property type="match status" value="1"/>
</dbReference>
<dbReference type="GO" id="GO:0016813">
    <property type="term" value="F:hydrolase activity, acting on carbon-nitrogen (but not peptide) bonds, in linear amidines"/>
    <property type="evidence" value="ECO:0007669"/>
    <property type="project" value="InterPro"/>
</dbReference>
<evidence type="ECO:0000313" key="4">
    <source>
        <dbReference type="EMBL" id="OQP36248.1"/>
    </source>
</evidence>
<sequence length="411" mass="44526">MTAAVSINASRLWQTLQTFATFGATSGGGVTRLALSEEDKQGRDTLLAWAQQAGFHCEVDELGNMFMRRPGIHPELAPVMIGSHGDSQPQGGNYDGIYGVLAGLEALRTLNDRDIQTERDILLVNWTNEEGARFAPAMLASGVWAGVFSRDYALGRRDRDGISVGEALRHIGYAGERPARAQPLHACYELHIEQGPILEEEGIGTGIVHAAMGQRWFEVTLTGFAAHAGTTPMDLRRDALCGFAELVLAVEKIGQQYGDDGRATVGMAQIAPGSRNVVPGAVFCSVEFRHPALPALDEMEAQLMLALEAIRLRHLQISSEKIFDYPPVKFDPACIARIEKAAHSLGYSQRRMVSGAGHDACYINRVAPTAMIFIPCVKGISHNEAERISPQWAEEGANVLLATLLLAANEV</sequence>
<evidence type="ECO:0000256" key="3">
    <source>
        <dbReference type="PIRSR" id="PIRSR001235-1"/>
    </source>
</evidence>
<dbReference type="NCBIfam" id="NF006771">
    <property type="entry name" value="PRK09290.1-5"/>
    <property type="match status" value="1"/>
</dbReference>
<dbReference type="RefSeq" id="WP_081135222.1">
    <property type="nucleotide sequence ID" value="NZ_MWUE01000003.1"/>
</dbReference>
<proteinExistence type="inferred from homology"/>
<evidence type="ECO:0000256" key="2">
    <source>
        <dbReference type="ARBA" id="ARBA00022801"/>
    </source>
</evidence>
<gene>
    <name evidence="4" type="ORF">B2J69_01345</name>
</gene>
<keyword evidence="3" id="KW-0862">Zinc</keyword>
<reference evidence="4 5" key="1">
    <citation type="submission" date="2017-02" db="EMBL/GenBank/DDBJ databases">
        <title>Whole genome shotgun sequence of Pantoea agglomerans strain AS1 isolated from a cycad, Zamia floridana in Central Florida, USA.</title>
        <authorList>
            <person name="Lata P."/>
            <person name="Govindarajan S."/>
            <person name="Qi F."/>
            <person name="Li J.-L."/>
            <person name="Maurya S.K."/>
            <person name="Sahoo M.K."/>
        </authorList>
    </citation>
    <scope>NUCLEOTIDE SEQUENCE [LARGE SCALE GENOMIC DNA]</scope>
    <source>
        <strain evidence="4 5">AS1</strain>
    </source>
</reference>
<dbReference type="Gene3D" id="3.30.70.360">
    <property type="match status" value="1"/>
</dbReference>
<dbReference type="EMBL" id="MWUE01000003">
    <property type="protein sequence ID" value="OQP36248.1"/>
    <property type="molecule type" value="Genomic_DNA"/>
</dbReference>
<dbReference type="NCBIfam" id="NF006769">
    <property type="entry name" value="PRK09290.1-3"/>
    <property type="match status" value="1"/>
</dbReference>
<comment type="cofactor">
    <cofactor evidence="3">
        <name>Zn(2+)</name>
        <dbReference type="ChEBI" id="CHEBI:29105"/>
    </cofactor>
    <text evidence="3">Binds 2 Zn(2+) ions per subunit.</text>
</comment>
<dbReference type="OrthoDB" id="9808195at2"/>
<comment type="similarity">
    <text evidence="1">Belongs to the peptidase M20 family.</text>
</comment>
<dbReference type="Gene3D" id="3.40.630.10">
    <property type="entry name" value="Zn peptidases"/>
    <property type="match status" value="1"/>
</dbReference>
<dbReference type="PANTHER" id="PTHR32494:SF5">
    <property type="entry name" value="ALLANTOATE AMIDOHYDROLASE"/>
    <property type="match status" value="1"/>
</dbReference>
<dbReference type="GO" id="GO:0046872">
    <property type="term" value="F:metal ion binding"/>
    <property type="evidence" value="ECO:0007669"/>
    <property type="project" value="UniProtKB-KW"/>
</dbReference>
<keyword evidence="5" id="KW-1185">Reference proteome</keyword>
<keyword evidence="3" id="KW-0479">Metal-binding</keyword>
<organism evidence="4 5">
    <name type="scientific">Pantoea latae</name>
    <dbReference type="NCBI Taxonomy" id="1964541"/>
    <lineage>
        <taxon>Bacteria</taxon>
        <taxon>Pseudomonadati</taxon>
        <taxon>Pseudomonadota</taxon>
        <taxon>Gammaproteobacteria</taxon>
        <taxon>Enterobacterales</taxon>
        <taxon>Erwiniaceae</taxon>
        <taxon>Pantoea</taxon>
    </lineage>
</organism>
<feature type="binding site" evidence="3">
    <location>
        <position position="191"/>
    </location>
    <ligand>
        <name>Zn(2+)</name>
        <dbReference type="ChEBI" id="CHEBI:29105"/>
        <label>1</label>
    </ligand>
</feature>
<dbReference type="PANTHER" id="PTHR32494">
    <property type="entry name" value="ALLANTOATE DEIMINASE-RELATED"/>
    <property type="match status" value="1"/>
</dbReference>
<dbReference type="CDD" id="cd03884">
    <property type="entry name" value="M20_bAS"/>
    <property type="match status" value="1"/>
</dbReference>
<dbReference type="Pfam" id="PF01546">
    <property type="entry name" value="Peptidase_M20"/>
    <property type="match status" value="1"/>
</dbReference>
<feature type="binding site" evidence="3">
    <location>
        <position position="84"/>
    </location>
    <ligand>
        <name>Zn(2+)</name>
        <dbReference type="ChEBI" id="CHEBI:29105"/>
        <label>1</label>
    </ligand>
</feature>
<feature type="binding site" evidence="3">
    <location>
        <position position="95"/>
    </location>
    <ligand>
        <name>Zn(2+)</name>
        <dbReference type="ChEBI" id="CHEBI:29105"/>
        <label>2</label>
    </ligand>
</feature>
<feature type="binding site" evidence="3">
    <location>
        <position position="130"/>
    </location>
    <ligand>
        <name>Zn(2+)</name>
        <dbReference type="ChEBI" id="CHEBI:29105"/>
        <label>2</label>
    </ligand>
</feature>
<evidence type="ECO:0000256" key="1">
    <source>
        <dbReference type="ARBA" id="ARBA00006153"/>
    </source>
</evidence>
<feature type="binding site" evidence="3">
    <location>
        <position position="382"/>
    </location>
    <ligand>
        <name>Zn(2+)</name>
        <dbReference type="ChEBI" id="CHEBI:29105"/>
        <label>2</label>
    </ligand>
</feature>
<dbReference type="Proteomes" id="UP000192769">
    <property type="component" value="Unassembled WGS sequence"/>
</dbReference>
<dbReference type="AlphaFoldDB" id="A0A1V9DQV2"/>
<dbReference type="NCBIfam" id="NF009527">
    <property type="entry name" value="PRK12891.1"/>
    <property type="match status" value="1"/>
</dbReference>